<dbReference type="KEGG" id="zmk:HG535_0A07080"/>
<evidence type="ECO:0000313" key="1">
    <source>
        <dbReference type="EMBL" id="QLG70766.1"/>
    </source>
</evidence>
<sequence>MSHPVTSRHLPSQPILSALALVPASALNADHYPYGSVQECGIPRIRDNEGRITKPEITLAESRGAVVQRVLMWYEGPPPPFTPSTPFGPCTPCTPCTPFIRFRLLGASGHRRRFALLCSFCCQGNRREPRFVQAFWVICDSRGAAGAQGTRPRWCGLAAKVFLASGAGARMAAGRNARPVGGHLTRRGLRDLVRGRC</sequence>
<evidence type="ECO:0000313" key="2">
    <source>
        <dbReference type="Proteomes" id="UP000509704"/>
    </source>
</evidence>
<keyword evidence="2" id="KW-1185">Reference proteome</keyword>
<protein>
    <submittedName>
        <fullName evidence="1">Uncharacterized protein</fullName>
    </submittedName>
</protein>
<dbReference type="Proteomes" id="UP000509704">
    <property type="component" value="Chromosome 1"/>
</dbReference>
<organism evidence="1 2">
    <name type="scientific">Zygotorulaspora mrakii</name>
    <name type="common">Zygosaccharomyces mrakii</name>
    <dbReference type="NCBI Taxonomy" id="42260"/>
    <lineage>
        <taxon>Eukaryota</taxon>
        <taxon>Fungi</taxon>
        <taxon>Dikarya</taxon>
        <taxon>Ascomycota</taxon>
        <taxon>Saccharomycotina</taxon>
        <taxon>Saccharomycetes</taxon>
        <taxon>Saccharomycetales</taxon>
        <taxon>Saccharomycetaceae</taxon>
        <taxon>Zygotorulaspora</taxon>
    </lineage>
</organism>
<gene>
    <name evidence="1" type="ORF">HG535_0A07080</name>
</gene>
<name>A0A7H9AWT9_ZYGMR</name>
<reference evidence="1 2" key="1">
    <citation type="submission" date="2020-07" db="EMBL/GenBank/DDBJ databases">
        <title>The yeast mating-type switching endonuclease HO is a domesticated member of an unorthodox homing genetic element family.</title>
        <authorList>
            <person name="Coughlan A.Y."/>
            <person name="Lombardi L."/>
            <person name="Braun-Galleani S."/>
            <person name="Martos A.R."/>
            <person name="Galeote V."/>
            <person name="Bigey F."/>
            <person name="Dequin S."/>
            <person name="Byrne K.P."/>
            <person name="Wolfe K.H."/>
        </authorList>
    </citation>
    <scope>NUCLEOTIDE SEQUENCE [LARGE SCALE GENOMIC DNA]</scope>
    <source>
        <strain evidence="1 2">NRRL Y-6702</strain>
    </source>
</reference>
<dbReference type="EMBL" id="CP058604">
    <property type="protein sequence ID" value="QLG70766.1"/>
    <property type="molecule type" value="Genomic_DNA"/>
</dbReference>
<accession>A0A7H9AWT9</accession>
<dbReference type="AlphaFoldDB" id="A0A7H9AWT9"/>
<proteinExistence type="predicted"/>
<dbReference type="GeneID" id="59234402"/>
<dbReference type="RefSeq" id="XP_037142494.1">
    <property type="nucleotide sequence ID" value="XM_037286599.1"/>
</dbReference>